<proteinExistence type="predicted"/>
<feature type="region of interest" description="Disordered" evidence="1">
    <location>
        <begin position="137"/>
        <end position="211"/>
    </location>
</feature>
<comment type="caution">
    <text evidence="2">The sequence shown here is derived from an EMBL/GenBank/DDBJ whole genome shotgun (WGS) entry which is preliminary data.</text>
</comment>
<evidence type="ECO:0000313" key="2">
    <source>
        <dbReference type="EMBL" id="KAF5219589.1"/>
    </source>
</evidence>
<organism evidence="2 3">
    <name type="scientific">Trypanosoma cruzi</name>
    <dbReference type="NCBI Taxonomy" id="5693"/>
    <lineage>
        <taxon>Eukaryota</taxon>
        <taxon>Discoba</taxon>
        <taxon>Euglenozoa</taxon>
        <taxon>Kinetoplastea</taxon>
        <taxon>Metakinetoplastina</taxon>
        <taxon>Trypanosomatida</taxon>
        <taxon>Trypanosomatidae</taxon>
        <taxon>Trypanosoma</taxon>
        <taxon>Schizotrypanum</taxon>
    </lineage>
</organism>
<sequence>MQKGTAALRSTDALPPFLSPLSPPKHSDITPHSRKIPLRQIHSGKKTSAVTAARLETIRTYPRHPRCHTTYWLHVANITTAKCQRGKSQSLSLSRNSNRRSHNPVRACILSVHTAPRHVCACACVFGSAYNCRAAVRHKRVRRRQRQREADSTHANYSYHHTQTHTRSPRNGCSQPQNNEKQNKKPKRGTTSAHTLIAPVKQNTHTGRERGRPLNAIKTKQKQLRCSAHAARQDGSGACRAKESTNGPAWVCMQYIQWAHYVCASWDEVRARVHARGHTQRVSEIRVCVRAVHGSLSLTLTRPPPQQQPHTQQQEEAKEGRWCGRPRCCRHGRPYWR</sequence>
<feature type="region of interest" description="Disordered" evidence="1">
    <location>
        <begin position="299"/>
        <end position="318"/>
    </location>
</feature>
<dbReference type="EMBL" id="JABDHM010000067">
    <property type="protein sequence ID" value="KAF5219589.1"/>
    <property type="molecule type" value="Genomic_DNA"/>
</dbReference>
<reference evidence="2 3" key="1">
    <citation type="journal article" date="2019" name="Genome Biol. Evol.">
        <title>Nanopore Sequencing Significantly Improves Genome Assembly of the Protozoan Parasite Trypanosoma cruzi.</title>
        <authorList>
            <person name="Diaz-Viraque F."/>
            <person name="Pita S."/>
            <person name="Greif G."/>
            <person name="de Souza R.C.M."/>
            <person name="Iraola G."/>
            <person name="Robello C."/>
        </authorList>
    </citation>
    <scope>NUCLEOTIDE SEQUENCE [LARGE SCALE GENOMIC DNA]</scope>
    <source>
        <strain evidence="2 3">Berenice</strain>
    </source>
</reference>
<feature type="region of interest" description="Disordered" evidence="1">
    <location>
        <begin position="1"/>
        <end position="32"/>
    </location>
</feature>
<feature type="compositionally biased region" description="Basic residues" evidence="1">
    <location>
        <begin position="137"/>
        <end position="146"/>
    </location>
</feature>
<dbReference type="VEuPathDB" id="TriTrypDB:ECC02_007426"/>
<accession>A0A7J6XYT5</accession>
<gene>
    <name evidence="2" type="ORF">ECC02_007426</name>
</gene>
<dbReference type="AlphaFoldDB" id="A0A7J6XYT5"/>
<protein>
    <submittedName>
        <fullName evidence="2">Uncharacterized protein</fullName>
    </submittedName>
</protein>
<evidence type="ECO:0000256" key="1">
    <source>
        <dbReference type="SAM" id="MobiDB-lite"/>
    </source>
</evidence>
<evidence type="ECO:0000313" key="3">
    <source>
        <dbReference type="Proteomes" id="UP000583944"/>
    </source>
</evidence>
<dbReference type="Proteomes" id="UP000583944">
    <property type="component" value="Unassembled WGS sequence"/>
</dbReference>
<name>A0A7J6XYT5_TRYCR</name>